<accession>A0A174MWY3</accession>
<keyword evidence="1" id="KW-0812">Transmembrane</keyword>
<dbReference type="Proteomes" id="UP000095651">
    <property type="component" value="Unassembled WGS sequence"/>
</dbReference>
<reference evidence="2 3" key="1">
    <citation type="submission" date="2015-09" db="EMBL/GenBank/DDBJ databases">
        <authorList>
            <consortium name="Pathogen Informatics"/>
        </authorList>
    </citation>
    <scope>NUCLEOTIDE SEQUENCE [LARGE SCALE GENOMIC DNA]</scope>
    <source>
        <strain evidence="2 3">2789STDY5608850</strain>
    </source>
</reference>
<gene>
    <name evidence="2" type="ORF">ERS852407_05816</name>
</gene>
<keyword evidence="1" id="KW-0472">Membrane</keyword>
<evidence type="ECO:0000313" key="3">
    <source>
        <dbReference type="Proteomes" id="UP000095651"/>
    </source>
</evidence>
<evidence type="ECO:0000313" key="2">
    <source>
        <dbReference type="EMBL" id="CUP39551.1"/>
    </source>
</evidence>
<organism evidence="2 3">
    <name type="scientific">Hungatella hathewayi</name>
    <dbReference type="NCBI Taxonomy" id="154046"/>
    <lineage>
        <taxon>Bacteria</taxon>
        <taxon>Bacillati</taxon>
        <taxon>Bacillota</taxon>
        <taxon>Clostridia</taxon>
        <taxon>Lachnospirales</taxon>
        <taxon>Lachnospiraceae</taxon>
        <taxon>Hungatella</taxon>
    </lineage>
</organism>
<sequence length="111" mass="12565">MEIGVVQIIAVIGSAFSLLSTLIVGALAYFMKRTLDSYQKADEKNTADIKEVDKKQTEEVEKLKTQINELKSDLPLVYVLREDFIRTLNNVDKQMSDMNGKLDKILQAKIT</sequence>
<name>A0A174MWY3_9FIRM</name>
<protein>
    <submittedName>
        <fullName evidence="2">Uncharacterized protein</fullName>
    </submittedName>
</protein>
<feature type="transmembrane region" description="Helical" evidence="1">
    <location>
        <begin position="6"/>
        <end position="30"/>
    </location>
</feature>
<dbReference type="AlphaFoldDB" id="A0A174MWY3"/>
<evidence type="ECO:0000256" key="1">
    <source>
        <dbReference type="SAM" id="Phobius"/>
    </source>
</evidence>
<dbReference type="RefSeq" id="WP_070102578.1">
    <property type="nucleotide sequence ID" value="NZ_CABIXC010000028.1"/>
</dbReference>
<proteinExistence type="predicted"/>
<keyword evidence="1" id="KW-1133">Transmembrane helix</keyword>
<dbReference type="EMBL" id="CYZE01000028">
    <property type="protein sequence ID" value="CUP39551.1"/>
    <property type="molecule type" value="Genomic_DNA"/>
</dbReference>